<gene>
    <name evidence="2" type="ORF">VNO78_02851</name>
</gene>
<keyword evidence="3" id="KW-1185">Reference proteome</keyword>
<feature type="compositionally biased region" description="Basic and acidic residues" evidence="1">
    <location>
        <begin position="105"/>
        <end position="120"/>
    </location>
</feature>
<evidence type="ECO:0000313" key="2">
    <source>
        <dbReference type="EMBL" id="KAK7411418.1"/>
    </source>
</evidence>
<comment type="caution">
    <text evidence="2">The sequence shown here is derived from an EMBL/GenBank/DDBJ whole genome shotgun (WGS) entry which is preliminary data.</text>
</comment>
<reference evidence="2 3" key="1">
    <citation type="submission" date="2024-01" db="EMBL/GenBank/DDBJ databases">
        <title>The genomes of 5 underutilized Papilionoideae crops provide insights into root nodulation and disease resistanc.</title>
        <authorList>
            <person name="Jiang F."/>
        </authorList>
    </citation>
    <scope>NUCLEOTIDE SEQUENCE [LARGE SCALE GENOMIC DNA]</scope>
    <source>
        <strain evidence="2">DUOXIRENSHENG_FW03</strain>
        <tissue evidence="2">Leaves</tissue>
    </source>
</reference>
<evidence type="ECO:0000313" key="3">
    <source>
        <dbReference type="Proteomes" id="UP001386955"/>
    </source>
</evidence>
<proteinExistence type="predicted"/>
<feature type="compositionally biased region" description="Acidic residues" evidence="1">
    <location>
        <begin position="40"/>
        <end position="51"/>
    </location>
</feature>
<organism evidence="2 3">
    <name type="scientific">Psophocarpus tetragonolobus</name>
    <name type="common">Winged bean</name>
    <name type="synonym">Dolichos tetragonolobus</name>
    <dbReference type="NCBI Taxonomy" id="3891"/>
    <lineage>
        <taxon>Eukaryota</taxon>
        <taxon>Viridiplantae</taxon>
        <taxon>Streptophyta</taxon>
        <taxon>Embryophyta</taxon>
        <taxon>Tracheophyta</taxon>
        <taxon>Spermatophyta</taxon>
        <taxon>Magnoliopsida</taxon>
        <taxon>eudicotyledons</taxon>
        <taxon>Gunneridae</taxon>
        <taxon>Pentapetalae</taxon>
        <taxon>rosids</taxon>
        <taxon>fabids</taxon>
        <taxon>Fabales</taxon>
        <taxon>Fabaceae</taxon>
        <taxon>Papilionoideae</taxon>
        <taxon>50 kb inversion clade</taxon>
        <taxon>NPAAA clade</taxon>
        <taxon>indigoferoid/millettioid clade</taxon>
        <taxon>Phaseoleae</taxon>
        <taxon>Psophocarpus</taxon>
    </lineage>
</organism>
<accession>A0AAN9T389</accession>
<name>A0AAN9T389_PSOTE</name>
<feature type="region of interest" description="Disordered" evidence="1">
    <location>
        <begin position="1"/>
        <end position="120"/>
    </location>
</feature>
<sequence length="120" mass="13077">MQENKDPAIKLFGQKIPFPGEPDAPPIAAAAESASPPPSEQEDFTDSEAEDDKDKDPRAEKVSEKTKEADTPPNAADSKKIPVGVQNPNAEEESAKSKTGNYSYSERKEGYNRESIVKLE</sequence>
<evidence type="ECO:0000256" key="1">
    <source>
        <dbReference type="SAM" id="MobiDB-lite"/>
    </source>
</evidence>
<feature type="compositionally biased region" description="Basic and acidic residues" evidence="1">
    <location>
        <begin position="52"/>
        <end position="70"/>
    </location>
</feature>
<dbReference type="Proteomes" id="UP001386955">
    <property type="component" value="Unassembled WGS sequence"/>
</dbReference>
<protein>
    <submittedName>
        <fullName evidence="2">Uncharacterized protein</fullName>
    </submittedName>
</protein>
<dbReference type="EMBL" id="JAYMYS010000001">
    <property type="protein sequence ID" value="KAK7411418.1"/>
    <property type="molecule type" value="Genomic_DNA"/>
</dbReference>
<dbReference type="AlphaFoldDB" id="A0AAN9T389"/>